<dbReference type="InterPro" id="IPR050194">
    <property type="entry name" value="Glycosyltransferase_grp1"/>
</dbReference>
<dbReference type="InterPro" id="IPR028098">
    <property type="entry name" value="Glyco_trans_4-like_N"/>
</dbReference>
<dbReference type="PANTHER" id="PTHR45947">
    <property type="entry name" value="SULFOQUINOVOSYL TRANSFERASE SQD2"/>
    <property type="match status" value="1"/>
</dbReference>
<feature type="domain" description="Glycosyl transferase family 1" evidence="1">
    <location>
        <begin position="196"/>
        <end position="348"/>
    </location>
</feature>
<comment type="caution">
    <text evidence="3">The sequence shown here is derived from an EMBL/GenBank/DDBJ whole genome shotgun (WGS) entry which is preliminary data.</text>
</comment>
<evidence type="ECO:0000313" key="3">
    <source>
        <dbReference type="EMBL" id="MVM30914.1"/>
    </source>
</evidence>
<protein>
    <submittedName>
        <fullName evidence="3">Glycosyltransferase</fullName>
    </submittedName>
</protein>
<dbReference type="Pfam" id="PF13439">
    <property type="entry name" value="Glyco_transf_4"/>
    <property type="match status" value="1"/>
</dbReference>
<dbReference type="CDD" id="cd03801">
    <property type="entry name" value="GT4_PimA-like"/>
    <property type="match status" value="1"/>
</dbReference>
<dbReference type="Pfam" id="PF00534">
    <property type="entry name" value="Glycos_transf_1"/>
    <property type="match status" value="1"/>
</dbReference>
<dbReference type="RefSeq" id="WP_157585299.1">
    <property type="nucleotide sequence ID" value="NZ_WPIN01000004.1"/>
</dbReference>
<accession>A0A7K1SAR8</accession>
<feature type="domain" description="Glycosyltransferase subfamily 4-like N-terminal" evidence="2">
    <location>
        <begin position="26"/>
        <end position="184"/>
    </location>
</feature>
<dbReference type="EMBL" id="WPIN01000004">
    <property type="protein sequence ID" value="MVM30914.1"/>
    <property type="molecule type" value="Genomic_DNA"/>
</dbReference>
<keyword evidence="3" id="KW-0808">Transferase</keyword>
<dbReference type="InterPro" id="IPR001296">
    <property type="entry name" value="Glyco_trans_1"/>
</dbReference>
<keyword evidence="4" id="KW-1185">Reference proteome</keyword>
<dbReference type="SUPFAM" id="SSF53756">
    <property type="entry name" value="UDP-Glycosyltransferase/glycogen phosphorylase"/>
    <property type="match status" value="1"/>
</dbReference>
<dbReference type="AlphaFoldDB" id="A0A7K1SAR8"/>
<dbReference type="Gene3D" id="3.40.50.2000">
    <property type="entry name" value="Glycogen Phosphorylase B"/>
    <property type="match status" value="2"/>
</dbReference>
<evidence type="ECO:0000313" key="4">
    <source>
        <dbReference type="Proteomes" id="UP000436006"/>
    </source>
</evidence>
<dbReference type="GO" id="GO:0016757">
    <property type="term" value="F:glycosyltransferase activity"/>
    <property type="evidence" value="ECO:0007669"/>
    <property type="project" value="InterPro"/>
</dbReference>
<evidence type="ECO:0000259" key="2">
    <source>
        <dbReference type="Pfam" id="PF13439"/>
    </source>
</evidence>
<evidence type="ECO:0000259" key="1">
    <source>
        <dbReference type="Pfam" id="PF00534"/>
    </source>
</evidence>
<dbReference type="Proteomes" id="UP000436006">
    <property type="component" value="Unassembled WGS sequence"/>
</dbReference>
<reference evidence="3 4" key="1">
    <citation type="submission" date="2019-12" db="EMBL/GenBank/DDBJ databases">
        <title>Spirosoma sp. HMF4905 genome sequencing and assembly.</title>
        <authorList>
            <person name="Kang H."/>
            <person name="Cha I."/>
            <person name="Kim H."/>
            <person name="Joh K."/>
        </authorList>
    </citation>
    <scope>NUCLEOTIDE SEQUENCE [LARGE SCALE GENOMIC DNA]</scope>
    <source>
        <strain evidence="3 4">HMF4905</strain>
    </source>
</reference>
<gene>
    <name evidence="3" type="ORF">GO755_12805</name>
</gene>
<dbReference type="PANTHER" id="PTHR45947:SF3">
    <property type="entry name" value="SULFOQUINOVOSYL TRANSFERASE SQD2"/>
    <property type="match status" value="1"/>
</dbReference>
<organism evidence="3 4">
    <name type="scientific">Spirosoma arboris</name>
    <dbReference type="NCBI Taxonomy" id="2682092"/>
    <lineage>
        <taxon>Bacteria</taxon>
        <taxon>Pseudomonadati</taxon>
        <taxon>Bacteroidota</taxon>
        <taxon>Cytophagia</taxon>
        <taxon>Cytophagales</taxon>
        <taxon>Cytophagaceae</taxon>
        <taxon>Spirosoma</taxon>
    </lineage>
</organism>
<sequence length="372" mass="41217">MTKKRIAIIIYGGVGVGIGSEGVICLVNLCERIAQEYDLTVFSMVRIDAGYQPKGYQLIGTPFGEKRSALVRMAYIGFKLIQQHAQKPYAIVHAFWAYPAGLLALLMGKRLGIKTAVTFMGGEVANLPTINYGLYRSSLKKKIIQQIAKRVDVVIALTQHHAQKLTEKLAIKKLVVIPFGVDLAQFSIVSKPVCPPYQFLYLGNINRVKDIPTLLSTFQKISQTVDATLDIVGLDTLHGEMQALASQLAISDKVHFHGYQRNHQLRNWLAKAHILLHTSLWESQAVVVNEAIASGVVVCGTRVGLIADLENIITVVAPVGDAEDLAHKVLQLLANTDQYKQLRSNGIAWSQNHDLSTQYQHYSNLYQSLLTY</sequence>
<name>A0A7K1SAR8_9BACT</name>
<proteinExistence type="predicted"/>